<keyword evidence="3 5" id="KW-0418">Kinase</keyword>
<evidence type="ECO:0000313" key="6">
    <source>
        <dbReference type="Proteomes" id="UP001183202"/>
    </source>
</evidence>
<dbReference type="RefSeq" id="WP_311558632.1">
    <property type="nucleotide sequence ID" value="NZ_JAVREJ010000016.1"/>
</dbReference>
<evidence type="ECO:0000259" key="4">
    <source>
        <dbReference type="Pfam" id="PF00294"/>
    </source>
</evidence>
<evidence type="ECO:0000256" key="1">
    <source>
        <dbReference type="ARBA" id="ARBA00010688"/>
    </source>
</evidence>
<dbReference type="CDD" id="cd01166">
    <property type="entry name" value="KdgK"/>
    <property type="match status" value="1"/>
</dbReference>
<dbReference type="InterPro" id="IPR029056">
    <property type="entry name" value="Ribokinase-like"/>
</dbReference>
<accession>A0ABU2NDT4</accession>
<dbReference type="SUPFAM" id="SSF53613">
    <property type="entry name" value="Ribokinase-like"/>
    <property type="match status" value="1"/>
</dbReference>
<comment type="caution">
    <text evidence="5">The sequence shown here is derived from an EMBL/GenBank/DDBJ whole genome shotgun (WGS) entry which is preliminary data.</text>
</comment>
<dbReference type="InterPro" id="IPR011611">
    <property type="entry name" value="PfkB_dom"/>
</dbReference>
<proteinExistence type="inferred from homology"/>
<keyword evidence="2" id="KW-0808">Transferase</keyword>
<dbReference type="Proteomes" id="UP001183202">
    <property type="component" value="Unassembled WGS sequence"/>
</dbReference>
<dbReference type="GO" id="GO:0016301">
    <property type="term" value="F:kinase activity"/>
    <property type="evidence" value="ECO:0007669"/>
    <property type="project" value="UniProtKB-KW"/>
</dbReference>
<evidence type="ECO:0000313" key="5">
    <source>
        <dbReference type="EMBL" id="MDT0352127.1"/>
    </source>
</evidence>
<organism evidence="5 6">
    <name type="scientific">Pseudonocardia charpentierae</name>
    <dbReference type="NCBI Taxonomy" id="3075545"/>
    <lineage>
        <taxon>Bacteria</taxon>
        <taxon>Bacillati</taxon>
        <taxon>Actinomycetota</taxon>
        <taxon>Actinomycetes</taxon>
        <taxon>Pseudonocardiales</taxon>
        <taxon>Pseudonocardiaceae</taxon>
        <taxon>Pseudonocardia</taxon>
    </lineage>
</organism>
<dbReference type="Gene3D" id="3.40.1190.20">
    <property type="match status" value="1"/>
</dbReference>
<evidence type="ECO:0000256" key="2">
    <source>
        <dbReference type="ARBA" id="ARBA00022679"/>
    </source>
</evidence>
<comment type="similarity">
    <text evidence="1">Belongs to the carbohydrate kinase PfkB family.</text>
</comment>
<feature type="domain" description="Carbohydrate kinase PfkB" evidence="4">
    <location>
        <begin position="44"/>
        <end position="313"/>
    </location>
</feature>
<dbReference type="InterPro" id="IPR052700">
    <property type="entry name" value="Carb_kinase_PfkB-like"/>
</dbReference>
<sequence>MEWSTDGQEQRRRSADVVCLGEALALVPALPGPGTPVPGPALLAGAEANVAAGLAGAGVAAAWAGRFGRDELGAFLHAELQRRGVDVAAVEIDAERPTGCYAKVTEADADGEPRSRMSYRRAGSAASAMTPAFLDRPALRDRLSTAQVIHTSGITAALSDSCAALVHELTGRPRPGLLSFDVNWREQMWPGGDPGVVAALAGRADLVLVGGDEAERVFGTDDPVHLRRLLPHPRWLVVKDGARRALAVDRTGAAIDQPALRVEVVEPVGAGDAFAAGLLTGLVRGEPLARCLRRGHLHAAAVLTVTGDSAPMPPGDVLDPLLGAPPGDWAKIEVTAAGLAAPGGGIR</sequence>
<protein>
    <submittedName>
        <fullName evidence="5">Sugar kinase</fullName>
    </submittedName>
</protein>
<gene>
    <name evidence="5" type="ORF">RM445_21590</name>
</gene>
<dbReference type="Pfam" id="PF00294">
    <property type="entry name" value="PfkB"/>
    <property type="match status" value="1"/>
</dbReference>
<keyword evidence="6" id="KW-1185">Reference proteome</keyword>
<dbReference type="PANTHER" id="PTHR43320:SF2">
    <property type="entry name" value="2-DEHYDRO-3-DEOXYGLUCONOKINASE_2-DEHYDRO-3-DEOXYGALACTONOKINASE"/>
    <property type="match status" value="1"/>
</dbReference>
<dbReference type="EMBL" id="JAVREJ010000016">
    <property type="protein sequence ID" value="MDT0352127.1"/>
    <property type="molecule type" value="Genomic_DNA"/>
</dbReference>
<dbReference type="PANTHER" id="PTHR43320">
    <property type="entry name" value="SUGAR KINASE"/>
    <property type="match status" value="1"/>
</dbReference>
<reference evidence="6" key="1">
    <citation type="submission" date="2023-07" db="EMBL/GenBank/DDBJ databases">
        <title>30 novel species of actinomycetes from the DSMZ collection.</title>
        <authorList>
            <person name="Nouioui I."/>
        </authorList>
    </citation>
    <scope>NUCLEOTIDE SEQUENCE [LARGE SCALE GENOMIC DNA]</scope>
    <source>
        <strain evidence="6">DSM 45834</strain>
    </source>
</reference>
<evidence type="ECO:0000256" key="3">
    <source>
        <dbReference type="ARBA" id="ARBA00022777"/>
    </source>
</evidence>
<name>A0ABU2NDT4_9PSEU</name>